<sequence>MRRQLQACSQTRQRGAAAVEFVIIAGVFLSTLLACFEFTRLMMVRAVFEHTLAETVRIVKVKPAGTNFTAAFNETWQAQAQNWAWLKADADLEITNGFYDQTATLANDLKSGNVGGSQSGAQALAVYDIRYTAASLTLGNLLPEVVFQQRLLVQHEQ</sequence>
<proteinExistence type="predicted"/>
<feature type="transmembrane region" description="Helical" evidence="1">
    <location>
        <begin position="21"/>
        <end position="43"/>
    </location>
</feature>
<keyword evidence="1" id="KW-0812">Transmembrane</keyword>
<dbReference type="Pfam" id="PF07811">
    <property type="entry name" value="TadE"/>
    <property type="match status" value="1"/>
</dbReference>
<keyword evidence="1" id="KW-1133">Transmembrane helix</keyword>
<dbReference type="Proteomes" id="UP000434580">
    <property type="component" value="Unassembled WGS sequence"/>
</dbReference>
<evidence type="ECO:0000313" key="3">
    <source>
        <dbReference type="EMBL" id="CAA0113276.1"/>
    </source>
</evidence>
<organism evidence="3 4">
    <name type="scientific">BD1-7 clade bacterium</name>
    <dbReference type="NCBI Taxonomy" id="2029982"/>
    <lineage>
        <taxon>Bacteria</taxon>
        <taxon>Pseudomonadati</taxon>
        <taxon>Pseudomonadota</taxon>
        <taxon>Gammaproteobacteria</taxon>
        <taxon>Cellvibrionales</taxon>
        <taxon>Spongiibacteraceae</taxon>
        <taxon>BD1-7 clade</taxon>
    </lineage>
</organism>
<name>A0A5S9Q895_9GAMM</name>
<protein>
    <recommendedName>
        <fullName evidence="2">TadE-like domain-containing protein</fullName>
    </recommendedName>
</protein>
<evidence type="ECO:0000313" key="4">
    <source>
        <dbReference type="Proteomes" id="UP000434580"/>
    </source>
</evidence>
<evidence type="ECO:0000256" key="1">
    <source>
        <dbReference type="SAM" id="Phobius"/>
    </source>
</evidence>
<gene>
    <name evidence="3" type="ORF">DPBNPPHM_01647</name>
</gene>
<keyword evidence="1" id="KW-0472">Membrane</keyword>
<dbReference type="InterPro" id="IPR012495">
    <property type="entry name" value="TadE-like_dom"/>
</dbReference>
<dbReference type="OrthoDB" id="6948598at2"/>
<evidence type="ECO:0000259" key="2">
    <source>
        <dbReference type="Pfam" id="PF07811"/>
    </source>
</evidence>
<feature type="domain" description="TadE-like" evidence="2">
    <location>
        <begin position="15"/>
        <end position="57"/>
    </location>
</feature>
<dbReference type="PROSITE" id="PS51257">
    <property type="entry name" value="PROKAR_LIPOPROTEIN"/>
    <property type="match status" value="1"/>
</dbReference>
<accession>A0A5S9Q895</accession>
<reference evidence="3 4" key="1">
    <citation type="submission" date="2019-11" db="EMBL/GenBank/DDBJ databases">
        <authorList>
            <person name="Holert J."/>
        </authorList>
    </citation>
    <scope>NUCLEOTIDE SEQUENCE [LARGE SCALE GENOMIC DNA]</scope>
    <source>
        <strain evidence="3">BC5_2</strain>
    </source>
</reference>
<dbReference type="EMBL" id="CACSII010000017">
    <property type="protein sequence ID" value="CAA0113276.1"/>
    <property type="molecule type" value="Genomic_DNA"/>
</dbReference>
<dbReference type="AlphaFoldDB" id="A0A5S9Q895"/>